<keyword evidence="1" id="KW-0408">Iron</keyword>
<comment type="similarity">
    <text evidence="1">Belongs to the iron/ascorbate-dependent oxidoreductase family.</text>
</comment>
<evidence type="ECO:0000313" key="4">
    <source>
        <dbReference type="Proteomes" id="UP001437256"/>
    </source>
</evidence>
<evidence type="ECO:0000313" key="3">
    <source>
        <dbReference type="EMBL" id="KAL0064006.1"/>
    </source>
</evidence>
<dbReference type="PROSITE" id="PS51471">
    <property type="entry name" value="FE2OG_OXY"/>
    <property type="match status" value="1"/>
</dbReference>
<dbReference type="Pfam" id="PF14226">
    <property type="entry name" value="DIOX_N"/>
    <property type="match status" value="1"/>
</dbReference>
<gene>
    <name evidence="3" type="ORF">AAF712_009074</name>
</gene>
<dbReference type="InterPro" id="IPR027443">
    <property type="entry name" value="IPNS-like_sf"/>
</dbReference>
<keyword evidence="4" id="KW-1185">Reference proteome</keyword>
<name>A0ABR2ZSD9_9AGAR</name>
<keyword evidence="1" id="KW-0479">Metal-binding</keyword>
<dbReference type="Proteomes" id="UP001437256">
    <property type="component" value="Unassembled WGS sequence"/>
</dbReference>
<organism evidence="3 4">
    <name type="scientific">Marasmius tenuissimus</name>
    <dbReference type="NCBI Taxonomy" id="585030"/>
    <lineage>
        <taxon>Eukaryota</taxon>
        <taxon>Fungi</taxon>
        <taxon>Dikarya</taxon>
        <taxon>Basidiomycota</taxon>
        <taxon>Agaricomycotina</taxon>
        <taxon>Agaricomycetes</taxon>
        <taxon>Agaricomycetidae</taxon>
        <taxon>Agaricales</taxon>
        <taxon>Marasmiineae</taxon>
        <taxon>Marasmiaceae</taxon>
        <taxon>Marasmius</taxon>
    </lineage>
</organism>
<dbReference type="PANTHER" id="PTHR47990">
    <property type="entry name" value="2-OXOGLUTARATE (2OG) AND FE(II)-DEPENDENT OXYGENASE SUPERFAMILY PROTEIN-RELATED"/>
    <property type="match status" value="1"/>
</dbReference>
<dbReference type="InterPro" id="IPR044861">
    <property type="entry name" value="IPNS-like_FE2OG_OXY"/>
</dbReference>
<dbReference type="SUPFAM" id="SSF51197">
    <property type="entry name" value="Clavaminate synthase-like"/>
    <property type="match status" value="1"/>
</dbReference>
<dbReference type="Pfam" id="PF03171">
    <property type="entry name" value="2OG-FeII_Oxy"/>
    <property type="match status" value="1"/>
</dbReference>
<dbReference type="InterPro" id="IPR050231">
    <property type="entry name" value="Iron_ascorbate_oxido_reductase"/>
</dbReference>
<accession>A0ABR2ZSD9</accession>
<dbReference type="InterPro" id="IPR005123">
    <property type="entry name" value="Oxoglu/Fe-dep_dioxygenase_dom"/>
</dbReference>
<dbReference type="EMBL" id="JBBXMP010000069">
    <property type="protein sequence ID" value="KAL0064006.1"/>
    <property type="molecule type" value="Genomic_DNA"/>
</dbReference>
<evidence type="ECO:0000256" key="1">
    <source>
        <dbReference type="RuleBase" id="RU003682"/>
    </source>
</evidence>
<dbReference type="Gene3D" id="2.60.120.330">
    <property type="entry name" value="B-lactam Antibiotic, Isopenicillin N Synthase, Chain"/>
    <property type="match status" value="1"/>
</dbReference>
<protein>
    <recommendedName>
        <fullName evidence="2">Fe2OG dioxygenase domain-containing protein</fullName>
    </recommendedName>
</protein>
<sequence length="300" mass="33616">MSVETIPVIDFAQFGDGTSLESQEIAKKFYEACRDVGFAYLINTGIPQEKVNGMFEWSAKFFELPIEVKTKVSKLPEKYGGYRGIGVEQVSQMVFDPEELVAIRKGKSLDFKESFDVYDETSTAGLGLENTGYRKRFCQGFASLLWTTADLAGFFNECHKDGANWLRLVHYPEAPAEVFESGEKGRIGAHTDYGTCTLLFQDDVGGLEVESPSEPGVDLLMRWSNDTLKTTLHRVRALARSADDNGMTQKRFSIPYFIGADAKTIVDYIPGCWGPDKPKKYDPVNAAKYIDMRVHATYLK</sequence>
<dbReference type="InterPro" id="IPR026992">
    <property type="entry name" value="DIOX_N"/>
</dbReference>
<feature type="domain" description="Fe2OG dioxygenase" evidence="2">
    <location>
        <begin position="162"/>
        <end position="260"/>
    </location>
</feature>
<comment type="caution">
    <text evidence="3">The sequence shown here is derived from an EMBL/GenBank/DDBJ whole genome shotgun (WGS) entry which is preliminary data.</text>
</comment>
<reference evidence="3 4" key="1">
    <citation type="submission" date="2024-05" db="EMBL/GenBank/DDBJ databases">
        <title>A draft genome resource for the thread blight pathogen Marasmius tenuissimus strain MS-2.</title>
        <authorList>
            <person name="Yulfo-Soto G.E."/>
            <person name="Baruah I.K."/>
            <person name="Amoako-Attah I."/>
            <person name="Bukari Y."/>
            <person name="Meinhardt L.W."/>
            <person name="Bailey B.A."/>
            <person name="Cohen S.P."/>
        </authorList>
    </citation>
    <scope>NUCLEOTIDE SEQUENCE [LARGE SCALE GENOMIC DNA]</scope>
    <source>
        <strain evidence="3 4">MS-2</strain>
    </source>
</reference>
<keyword evidence="1" id="KW-0560">Oxidoreductase</keyword>
<proteinExistence type="inferred from homology"/>
<evidence type="ECO:0000259" key="2">
    <source>
        <dbReference type="PROSITE" id="PS51471"/>
    </source>
</evidence>